<dbReference type="OMA" id="AMGANTK"/>
<protein>
    <recommendedName>
        <fullName evidence="3">EF-hand domain-containing protein</fullName>
    </recommendedName>
</protein>
<dbReference type="AlphaFoldDB" id="A0A8S1K1W4"/>
<evidence type="ECO:0000313" key="1">
    <source>
        <dbReference type="EMBL" id="CAD8044338.1"/>
    </source>
</evidence>
<gene>
    <name evidence="1" type="ORF">PPRIM_AZ9-3.1.T0060422</name>
</gene>
<evidence type="ECO:0008006" key="3">
    <source>
        <dbReference type="Google" id="ProtNLM"/>
    </source>
</evidence>
<sequence length="677" mass="79180">MIQIPYAKHHQSQIQLAESQITNLDKNIIKVLQLFSIIGQLEMDIENIRLELSENSHFYPEALFQYLKQYLQPIKPEQMQEKQQFFNFTDLQIQAPLVINIINSAKDGIIKFENIIEFMKDNNQVSPSVDSLRAIERIFHINQFGFQKDNVLDTFNNEYPLPQDVIPISQIPLNQIQGTSKVPLQQKESIEKVNSGDGFNYATFQKMLLSKSIPQASQKAQKRKLIYETNQRQHVDNSILKLFINLFQNEIILIEKSEQIRLVLNTDCSYNHVTMFNIFDSQGNGEIEYRFIEQLMNKAQIPFKPFHFKSLIRRANILSKNASVSETLNFEGYRLIATVQCPYFKIPKQEDEKTQPQHQYSRILGAEVNGQNSQQLSISRIPEKIRNNSQNYRSTPLLSTYNSSSPYVNETLKKQSKITINNNNQNDAIYQDNIVYGTKKEWDELQHSLCQNNLIDSRSLKSQILRIQNSELSINNQKINSRNNTPRENKSQIELIQQQALVENVEKMREINISKQLQYAMGANTKGLYTNFVKIERDNKMKEDLHSFYNQAPWYQTDNKISKNIDIIKLQQNQIQKVSGVQQHQNIHQIQQQNVNNINQKNEMVNNNQQSIIDEQQQQQSRIQQNQQNIQQVNKLSPVSPRIFSTQKLNPLICNDNQQIIMDYNYDIPKRAFNYQN</sequence>
<keyword evidence="2" id="KW-1185">Reference proteome</keyword>
<accession>A0A8S1K1W4</accession>
<name>A0A8S1K1W4_PARPR</name>
<evidence type="ECO:0000313" key="2">
    <source>
        <dbReference type="Proteomes" id="UP000688137"/>
    </source>
</evidence>
<dbReference type="EMBL" id="CAJJDM010000003">
    <property type="protein sequence ID" value="CAD8044338.1"/>
    <property type="molecule type" value="Genomic_DNA"/>
</dbReference>
<comment type="caution">
    <text evidence="1">The sequence shown here is derived from an EMBL/GenBank/DDBJ whole genome shotgun (WGS) entry which is preliminary data.</text>
</comment>
<organism evidence="1 2">
    <name type="scientific">Paramecium primaurelia</name>
    <dbReference type="NCBI Taxonomy" id="5886"/>
    <lineage>
        <taxon>Eukaryota</taxon>
        <taxon>Sar</taxon>
        <taxon>Alveolata</taxon>
        <taxon>Ciliophora</taxon>
        <taxon>Intramacronucleata</taxon>
        <taxon>Oligohymenophorea</taxon>
        <taxon>Peniculida</taxon>
        <taxon>Parameciidae</taxon>
        <taxon>Paramecium</taxon>
    </lineage>
</organism>
<dbReference type="Proteomes" id="UP000688137">
    <property type="component" value="Unassembled WGS sequence"/>
</dbReference>
<proteinExistence type="predicted"/>
<reference evidence="1" key="1">
    <citation type="submission" date="2021-01" db="EMBL/GenBank/DDBJ databases">
        <authorList>
            <consortium name="Genoscope - CEA"/>
            <person name="William W."/>
        </authorList>
    </citation>
    <scope>NUCLEOTIDE SEQUENCE</scope>
</reference>